<protein>
    <submittedName>
        <fullName evidence="3">Cysteine hydrolase</fullName>
    </submittedName>
</protein>
<name>A0ABY2IKU5_9MICO</name>
<dbReference type="Proteomes" id="UP000297604">
    <property type="component" value="Unassembled WGS sequence"/>
</dbReference>
<gene>
    <name evidence="3" type="ORF">E3O46_12885</name>
</gene>
<dbReference type="Gene3D" id="3.40.50.850">
    <property type="entry name" value="Isochorismatase-like"/>
    <property type="match status" value="1"/>
</dbReference>
<evidence type="ECO:0000259" key="2">
    <source>
        <dbReference type="Pfam" id="PF00857"/>
    </source>
</evidence>
<keyword evidence="4" id="KW-1185">Reference proteome</keyword>
<organism evidence="3 4">
    <name type="scientific">Cryobacterium glucosi</name>
    <dbReference type="NCBI Taxonomy" id="1259175"/>
    <lineage>
        <taxon>Bacteria</taxon>
        <taxon>Bacillati</taxon>
        <taxon>Actinomycetota</taxon>
        <taxon>Actinomycetes</taxon>
        <taxon>Micrococcales</taxon>
        <taxon>Microbacteriaceae</taxon>
        <taxon>Cryobacterium</taxon>
    </lineage>
</organism>
<dbReference type="Pfam" id="PF00857">
    <property type="entry name" value="Isochorismatase"/>
    <property type="match status" value="1"/>
</dbReference>
<evidence type="ECO:0000313" key="4">
    <source>
        <dbReference type="Proteomes" id="UP000297604"/>
    </source>
</evidence>
<dbReference type="EMBL" id="SOFS01000027">
    <property type="protein sequence ID" value="TFC19042.1"/>
    <property type="molecule type" value="Genomic_DNA"/>
</dbReference>
<accession>A0ABY2IKU5</accession>
<evidence type="ECO:0000313" key="3">
    <source>
        <dbReference type="EMBL" id="TFC19042.1"/>
    </source>
</evidence>
<dbReference type="InterPro" id="IPR000868">
    <property type="entry name" value="Isochorismatase-like_dom"/>
</dbReference>
<dbReference type="GO" id="GO:0016787">
    <property type="term" value="F:hydrolase activity"/>
    <property type="evidence" value="ECO:0007669"/>
    <property type="project" value="UniProtKB-KW"/>
</dbReference>
<dbReference type="InterPro" id="IPR036380">
    <property type="entry name" value="Isochorismatase-like_sf"/>
</dbReference>
<sequence>MWEDGTKKRSGAGVSTGIVVIDIQNDYFPGGAYPLTGSESAAVIARGVLDTARAIGTPIIHFQHLATEPDATFFVLGTAGAEIYPLVAPVATEHHLTKGSPNAFIGTGLEQLLRDEDIEHLVIMGMMSSMCIDATARAALDLGFLVTVVHDACAAPDFEFEGTEVPGAFVQAAFMAALRDAGADLLAAADLHLDQIPAH</sequence>
<evidence type="ECO:0000256" key="1">
    <source>
        <dbReference type="ARBA" id="ARBA00022801"/>
    </source>
</evidence>
<keyword evidence="1 3" id="KW-0378">Hydrolase</keyword>
<dbReference type="CDD" id="cd01014">
    <property type="entry name" value="nicotinamidase_related"/>
    <property type="match status" value="1"/>
</dbReference>
<dbReference type="PANTHER" id="PTHR43540">
    <property type="entry name" value="PEROXYUREIDOACRYLATE/UREIDOACRYLATE AMIDOHYDROLASE-RELATED"/>
    <property type="match status" value="1"/>
</dbReference>
<dbReference type="PANTHER" id="PTHR43540:SF1">
    <property type="entry name" value="ISOCHORISMATASE HYDROLASE"/>
    <property type="match status" value="1"/>
</dbReference>
<dbReference type="InterPro" id="IPR050272">
    <property type="entry name" value="Isochorismatase-like_hydrls"/>
</dbReference>
<dbReference type="SUPFAM" id="SSF52499">
    <property type="entry name" value="Isochorismatase-like hydrolases"/>
    <property type="match status" value="1"/>
</dbReference>
<feature type="domain" description="Isochorismatase-like" evidence="2">
    <location>
        <begin position="17"/>
        <end position="160"/>
    </location>
</feature>
<reference evidence="3 4" key="1">
    <citation type="submission" date="2019-03" db="EMBL/GenBank/DDBJ databases">
        <title>Genomics of glacier-inhabiting Cryobacterium strains.</title>
        <authorList>
            <person name="Liu Q."/>
            <person name="Xin Y.-H."/>
        </authorList>
    </citation>
    <scope>NUCLEOTIDE SEQUENCE [LARGE SCALE GENOMIC DNA]</scope>
    <source>
        <strain evidence="3 4">MDB1-5</strain>
    </source>
</reference>
<proteinExistence type="predicted"/>
<comment type="caution">
    <text evidence="3">The sequence shown here is derived from an EMBL/GenBank/DDBJ whole genome shotgun (WGS) entry which is preliminary data.</text>
</comment>